<name>A0A7W9B4P5_9SPHN</name>
<evidence type="ECO:0000259" key="5">
    <source>
        <dbReference type="Pfam" id="PF00496"/>
    </source>
</evidence>
<comment type="similarity">
    <text evidence="2">Belongs to the bacterial solute-binding protein 5 family.</text>
</comment>
<dbReference type="PIRSF" id="PIRSF002741">
    <property type="entry name" value="MppA"/>
    <property type="match status" value="1"/>
</dbReference>
<dbReference type="InterPro" id="IPR039424">
    <property type="entry name" value="SBP_5"/>
</dbReference>
<dbReference type="GO" id="GO:0030288">
    <property type="term" value="C:outer membrane-bounded periplasmic space"/>
    <property type="evidence" value="ECO:0007669"/>
    <property type="project" value="UniProtKB-ARBA"/>
</dbReference>
<gene>
    <name evidence="6" type="ORF">FHR21_001240</name>
</gene>
<feature type="signal peptide" evidence="4">
    <location>
        <begin position="1"/>
        <end position="25"/>
    </location>
</feature>
<evidence type="ECO:0000256" key="3">
    <source>
        <dbReference type="ARBA" id="ARBA00022729"/>
    </source>
</evidence>
<feature type="chain" id="PRO_5031055382" evidence="4">
    <location>
        <begin position="26"/>
        <end position="525"/>
    </location>
</feature>
<organism evidence="6 7">
    <name type="scientific">Sphingopyxis panaciterrulae</name>
    <dbReference type="NCBI Taxonomy" id="462372"/>
    <lineage>
        <taxon>Bacteria</taxon>
        <taxon>Pseudomonadati</taxon>
        <taxon>Pseudomonadota</taxon>
        <taxon>Alphaproteobacteria</taxon>
        <taxon>Sphingomonadales</taxon>
        <taxon>Sphingomonadaceae</taxon>
        <taxon>Sphingopyxis</taxon>
    </lineage>
</organism>
<comment type="caution">
    <text evidence="6">The sequence shown here is derived from an EMBL/GenBank/DDBJ whole genome shotgun (WGS) entry which is preliminary data.</text>
</comment>
<dbReference type="Gene3D" id="3.10.105.10">
    <property type="entry name" value="Dipeptide-binding Protein, Domain 3"/>
    <property type="match status" value="1"/>
</dbReference>
<dbReference type="SUPFAM" id="SSF53850">
    <property type="entry name" value="Periplasmic binding protein-like II"/>
    <property type="match status" value="1"/>
</dbReference>
<keyword evidence="3 4" id="KW-0732">Signal</keyword>
<feature type="domain" description="Solute-binding protein family 5" evidence="5">
    <location>
        <begin position="75"/>
        <end position="434"/>
    </location>
</feature>
<proteinExistence type="inferred from homology"/>
<protein>
    <submittedName>
        <fullName evidence="6">Peptide/nickel transport system substrate-binding protein</fullName>
    </submittedName>
</protein>
<dbReference type="AlphaFoldDB" id="A0A7W9B4P5"/>
<comment type="subcellular location">
    <subcellularLocation>
        <location evidence="1">Periplasm</location>
    </subcellularLocation>
</comment>
<dbReference type="GO" id="GO:1904680">
    <property type="term" value="F:peptide transmembrane transporter activity"/>
    <property type="evidence" value="ECO:0007669"/>
    <property type="project" value="TreeGrafter"/>
</dbReference>
<dbReference type="InterPro" id="IPR000914">
    <property type="entry name" value="SBP_5_dom"/>
</dbReference>
<dbReference type="Pfam" id="PF00496">
    <property type="entry name" value="SBP_bac_5"/>
    <property type="match status" value="1"/>
</dbReference>
<sequence>MPSIRRALVLGAAAMAALLSACSPAAPEPEGSVLRARLNADIISSDPGMKRDANTDAVILHVVEGLVAAREDGSVGPMLADRWTVSPDGRTYRFHLRDGVRFHNGAPLTAAAVVWSLNRYLAPDSRWRCKADLSHGGVAPVESVRADGRDMVEVRLEQAAPLFLAELARLDCGGTGIVHRDSVDAAGRWRYPIGTGPFRWGEWRHKQFIDLPRFDGYRSLPGAPDGIGGGKQALVDRVRFSVIPDGSAAAAALVRGSLDVLDALAPNELANVTGVPGIHLSSAPSLDFYGVLFQVKDPLLADPRLRRAIALSIDVGALTRVVTHGTGSADSSPIPTASPFFGAVQRPLIKRDLAAARALAKEAGYKGQPIRLATSHSPPEMYDAAILIQAMARDAGINIEVETIDWASQLARYTNGNYQAMVFGFSARLDPSLTYGVLIGDKREEPRKAWDTPEAHALLRQSIATADPAARQRIFDALERRFRAEVPAIILYNTHRVTALRDRVTGYRNWPGQTQRLWNVAREAR</sequence>
<evidence type="ECO:0000313" key="7">
    <source>
        <dbReference type="Proteomes" id="UP000537161"/>
    </source>
</evidence>
<evidence type="ECO:0000256" key="1">
    <source>
        <dbReference type="ARBA" id="ARBA00004418"/>
    </source>
</evidence>
<evidence type="ECO:0000313" key="6">
    <source>
        <dbReference type="EMBL" id="MBB5705907.1"/>
    </source>
</evidence>
<dbReference type="GO" id="GO:0015833">
    <property type="term" value="P:peptide transport"/>
    <property type="evidence" value="ECO:0007669"/>
    <property type="project" value="TreeGrafter"/>
</dbReference>
<dbReference type="PANTHER" id="PTHR30290">
    <property type="entry name" value="PERIPLASMIC BINDING COMPONENT OF ABC TRANSPORTER"/>
    <property type="match status" value="1"/>
</dbReference>
<dbReference type="EMBL" id="JACIJH010000002">
    <property type="protein sequence ID" value="MBB5705907.1"/>
    <property type="molecule type" value="Genomic_DNA"/>
</dbReference>
<keyword evidence="7" id="KW-1185">Reference proteome</keyword>
<dbReference type="Gene3D" id="3.90.76.10">
    <property type="entry name" value="Dipeptide-binding Protein, Domain 1"/>
    <property type="match status" value="1"/>
</dbReference>
<accession>A0A7W9B4P5</accession>
<evidence type="ECO:0000256" key="2">
    <source>
        <dbReference type="ARBA" id="ARBA00005695"/>
    </source>
</evidence>
<dbReference type="Gene3D" id="3.40.190.10">
    <property type="entry name" value="Periplasmic binding protein-like II"/>
    <property type="match status" value="1"/>
</dbReference>
<dbReference type="PANTHER" id="PTHR30290:SF38">
    <property type="entry name" value="D,D-DIPEPTIDE-BINDING PERIPLASMIC PROTEIN DDPA-RELATED"/>
    <property type="match status" value="1"/>
</dbReference>
<dbReference type="PROSITE" id="PS51257">
    <property type="entry name" value="PROKAR_LIPOPROTEIN"/>
    <property type="match status" value="1"/>
</dbReference>
<dbReference type="GO" id="GO:0043190">
    <property type="term" value="C:ATP-binding cassette (ABC) transporter complex"/>
    <property type="evidence" value="ECO:0007669"/>
    <property type="project" value="InterPro"/>
</dbReference>
<evidence type="ECO:0000256" key="4">
    <source>
        <dbReference type="SAM" id="SignalP"/>
    </source>
</evidence>
<dbReference type="Proteomes" id="UP000537161">
    <property type="component" value="Unassembled WGS sequence"/>
</dbReference>
<dbReference type="RefSeq" id="WP_221235017.1">
    <property type="nucleotide sequence ID" value="NZ_JACIJH010000002.1"/>
</dbReference>
<dbReference type="InterPro" id="IPR030678">
    <property type="entry name" value="Peptide/Ni-bd"/>
</dbReference>
<reference evidence="6 7" key="1">
    <citation type="submission" date="2020-08" db="EMBL/GenBank/DDBJ databases">
        <title>Genomic Encyclopedia of Type Strains, Phase IV (KMG-IV): sequencing the most valuable type-strain genomes for metagenomic binning, comparative biology and taxonomic classification.</title>
        <authorList>
            <person name="Goeker M."/>
        </authorList>
    </citation>
    <scope>NUCLEOTIDE SEQUENCE [LARGE SCALE GENOMIC DNA]</scope>
    <source>
        <strain evidence="6 7">DSM 27163</strain>
    </source>
</reference>